<dbReference type="AlphaFoldDB" id="A0A1J8NM23"/>
<feature type="transmembrane region" description="Helical" evidence="1">
    <location>
        <begin position="194"/>
        <end position="218"/>
    </location>
</feature>
<proteinExistence type="predicted"/>
<name>A0A1J8NM23_9COXI</name>
<organism evidence="3 4">
    <name type="scientific">Candidatus Rickettsiella isopodorum</name>
    <dbReference type="NCBI Taxonomy" id="1225476"/>
    <lineage>
        <taxon>Bacteria</taxon>
        <taxon>Pseudomonadati</taxon>
        <taxon>Pseudomonadota</taxon>
        <taxon>Gammaproteobacteria</taxon>
        <taxon>Legionellales</taxon>
        <taxon>Coxiellaceae</taxon>
        <taxon>Rickettsiella</taxon>
    </lineage>
</organism>
<dbReference type="Pfam" id="PF00892">
    <property type="entry name" value="EamA"/>
    <property type="match status" value="2"/>
</dbReference>
<sequence>MVKYLKRIGSEKKRKLALLYLVIGAIAIGFAPIFVRLSEVGPIATGFWRVAIAFPILTLLSLGQGYTRPDDKQAPTLKDYLWLLFSGVLFGGDLATWHLSIQYTTIANSTLIANFSPIIIALWGWIVLRRPPQKKLVIGLLLAILGIAVLIHPSFHMDKNIRIGDGLAFITAFFYAGYLLVLNRARKKFTAFSSMAISTFASMLTLLTITCLSGELAIPQTEMAWIILFALALFAHILGQGLIAYALPYLPVTFSSTALLIQPMVASMAGWYFFSEYLSFSQMIGMLIALVGIFLAKQTI</sequence>
<dbReference type="InterPro" id="IPR037185">
    <property type="entry name" value="EmrE-like"/>
</dbReference>
<dbReference type="GO" id="GO:0016020">
    <property type="term" value="C:membrane"/>
    <property type="evidence" value="ECO:0007669"/>
    <property type="project" value="InterPro"/>
</dbReference>
<keyword evidence="4" id="KW-1185">Reference proteome</keyword>
<dbReference type="Proteomes" id="UP000183924">
    <property type="component" value="Unassembled WGS sequence"/>
</dbReference>
<feature type="transmembrane region" description="Helical" evidence="1">
    <location>
        <begin position="161"/>
        <end position="182"/>
    </location>
</feature>
<gene>
    <name evidence="3" type="ORF">A1D18_00840</name>
</gene>
<dbReference type="EMBL" id="LUKY01000028">
    <property type="protein sequence ID" value="OIZ95954.1"/>
    <property type="molecule type" value="Genomic_DNA"/>
</dbReference>
<feature type="transmembrane region" description="Helical" evidence="1">
    <location>
        <begin position="224"/>
        <end position="247"/>
    </location>
</feature>
<accession>A0A1J8NM23</accession>
<keyword evidence="1" id="KW-1133">Transmembrane helix</keyword>
<keyword evidence="1" id="KW-0812">Transmembrane</keyword>
<protein>
    <submittedName>
        <fullName evidence="3">Transporter</fullName>
    </submittedName>
</protein>
<comment type="caution">
    <text evidence="3">The sequence shown here is derived from an EMBL/GenBank/DDBJ whole genome shotgun (WGS) entry which is preliminary data.</text>
</comment>
<feature type="transmembrane region" description="Helical" evidence="1">
    <location>
        <begin position="16"/>
        <end position="35"/>
    </location>
</feature>
<evidence type="ECO:0000256" key="1">
    <source>
        <dbReference type="SAM" id="Phobius"/>
    </source>
</evidence>
<feature type="transmembrane region" description="Helical" evidence="1">
    <location>
        <begin position="79"/>
        <end position="100"/>
    </location>
</feature>
<reference evidence="3 4" key="1">
    <citation type="submission" date="2016-03" db="EMBL/GenBank/DDBJ databases">
        <title>Comparative genomics of Rickettsiella.</title>
        <authorList>
            <person name="Chandler C."/>
            <person name="Wang Y."/>
        </authorList>
    </citation>
    <scope>NUCLEOTIDE SEQUENCE [LARGE SCALE GENOMIC DNA]</scope>
    <source>
        <strain evidence="3 4">RCFS May 2013</strain>
    </source>
</reference>
<dbReference type="OrthoDB" id="8770617at2"/>
<feature type="transmembrane region" description="Helical" evidence="1">
    <location>
        <begin position="254"/>
        <end position="274"/>
    </location>
</feature>
<feature type="domain" description="EamA" evidence="2">
    <location>
        <begin position="163"/>
        <end position="295"/>
    </location>
</feature>
<dbReference type="RefSeq" id="WP_071661934.1">
    <property type="nucleotide sequence ID" value="NZ_LUKY01000028.1"/>
</dbReference>
<feature type="transmembrane region" description="Helical" evidence="1">
    <location>
        <begin position="280"/>
        <end position="296"/>
    </location>
</feature>
<dbReference type="InterPro" id="IPR000620">
    <property type="entry name" value="EamA_dom"/>
</dbReference>
<keyword evidence="1" id="KW-0472">Membrane</keyword>
<feature type="transmembrane region" description="Helical" evidence="1">
    <location>
        <begin position="106"/>
        <end position="128"/>
    </location>
</feature>
<dbReference type="PANTHER" id="PTHR22911:SF76">
    <property type="entry name" value="EAMA DOMAIN-CONTAINING PROTEIN"/>
    <property type="match status" value="1"/>
</dbReference>
<feature type="transmembrane region" description="Helical" evidence="1">
    <location>
        <begin position="135"/>
        <end position="155"/>
    </location>
</feature>
<feature type="domain" description="EamA" evidence="2">
    <location>
        <begin position="16"/>
        <end position="150"/>
    </location>
</feature>
<feature type="transmembrane region" description="Helical" evidence="1">
    <location>
        <begin position="47"/>
        <end position="67"/>
    </location>
</feature>
<evidence type="ECO:0000259" key="2">
    <source>
        <dbReference type="Pfam" id="PF00892"/>
    </source>
</evidence>
<evidence type="ECO:0000313" key="3">
    <source>
        <dbReference type="EMBL" id="OIZ95954.1"/>
    </source>
</evidence>
<evidence type="ECO:0000313" key="4">
    <source>
        <dbReference type="Proteomes" id="UP000183924"/>
    </source>
</evidence>
<dbReference type="SUPFAM" id="SSF103481">
    <property type="entry name" value="Multidrug resistance efflux transporter EmrE"/>
    <property type="match status" value="2"/>
</dbReference>
<dbReference type="PANTHER" id="PTHR22911">
    <property type="entry name" value="ACYL-MALONYL CONDENSING ENZYME-RELATED"/>
    <property type="match status" value="1"/>
</dbReference>